<reference evidence="2" key="1">
    <citation type="submission" date="2014-11" db="EMBL/GenBank/DDBJ databases">
        <authorList>
            <person name="Amaro Gonzalez C."/>
        </authorList>
    </citation>
    <scope>NUCLEOTIDE SEQUENCE</scope>
</reference>
<feature type="transmembrane region" description="Helical" evidence="1">
    <location>
        <begin position="20"/>
        <end position="38"/>
    </location>
</feature>
<sequence length="43" mass="5098">MTSYIQSYSKPLRTSQNLFFIYFLLFCTCFWSEFMDIGRIAGA</sequence>
<name>A0A0E9RH46_ANGAN</name>
<keyword evidence="1" id="KW-0812">Transmembrane</keyword>
<keyword evidence="1" id="KW-0472">Membrane</keyword>
<protein>
    <submittedName>
        <fullName evidence="2">Uncharacterized protein</fullName>
    </submittedName>
</protein>
<dbReference type="EMBL" id="GBXM01080106">
    <property type="protein sequence ID" value="JAH28471.1"/>
    <property type="molecule type" value="Transcribed_RNA"/>
</dbReference>
<evidence type="ECO:0000313" key="2">
    <source>
        <dbReference type="EMBL" id="JAH28471.1"/>
    </source>
</evidence>
<accession>A0A0E9RH46</accession>
<evidence type="ECO:0000256" key="1">
    <source>
        <dbReference type="SAM" id="Phobius"/>
    </source>
</evidence>
<keyword evidence="1" id="KW-1133">Transmembrane helix</keyword>
<reference evidence="2" key="2">
    <citation type="journal article" date="2015" name="Fish Shellfish Immunol.">
        <title>Early steps in the European eel (Anguilla anguilla)-Vibrio vulnificus interaction in the gills: Role of the RtxA13 toxin.</title>
        <authorList>
            <person name="Callol A."/>
            <person name="Pajuelo D."/>
            <person name="Ebbesson L."/>
            <person name="Teles M."/>
            <person name="MacKenzie S."/>
            <person name="Amaro C."/>
        </authorList>
    </citation>
    <scope>NUCLEOTIDE SEQUENCE</scope>
</reference>
<proteinExistence type="predicted"/>
<organism evidence="2">
    <name type="scientific">Anguilla anguilla</name>
    <name type="common">European freshwater eel</name>
    <name type="synonym">Muraena anguilla</name>
    <dbReference type="NCBI Taxonomy" id="7936"/>
    <lineage>
        <taxon>Eukaryota</taxon>
        <taxon>Metazoa</taxon>
        <taxon>Chordata</taxon>
        <taxon>Craniata</taxon>
        <taxon>Vertebrata</taxon>
        <taxon>Euteleostomi</taxon>
        <taxon>Actinopterygii</taxon>
        <taxon>Neopterygii</taxon>
        <taxon>Teleostei</taxon>
        <taxon>Anguilliformes</taxon>
        <taxon>Anguillidae</taxon>
        <taxon>Anguilla</taxon>
    </lineage>
</organism>
<dbReference type="AlphaFoldDB" id="A0A0E9RH46"/>